<keyword evidence="11" id="KW-1185">Reference proteome</keyword>
<organism evidence="10 11">
    <name type="scientific">Gracilimonas halophila</name>
    <dbReference type="NCBI Taxonomy" id="1834464"/>
    <lineage>
        <taxon>Bacteria</taxon>
        <taxon>Pseudomonadati</taxon>
        <taxon>Balneolota</taxon>
        <taxon>Balneolia</taxon>
        <taxon>Balneolales</taxon>
        <taxon>Balneolaceae</taxon>
        <taxon>Gracilimonas</taxon>
    </lineage>
</organism>
<comment type="cofactor">
    <cofactor evidence="7">
        <name>a divalent metal cation</name>
        <dbReference type="ChEBI" id="CHEBI:60240"/>
    </cofactor>
    <text evidence="7">Binds 1 divalent metal cation per subunit.</text>
</comment>
<comment type="function">
    <text evidence="7">Involved in the biosynthesis of isopentenyl diphosphate (IPP) and dimethylallyl diphosphate (DMAPP), two major building blocks of isoprenoid compounds. Catalyzes the conversion of 4-diphosphocytidyl-2-C-methyl-D-erythritol 2-phosphate (CDP-ME2P) to 2-C-methyl-D-erythritol 2,4-cyclodiphosphate (ME-CPP) with a corresponding release of cytidine 5-monophosphate (CMP).</text>
</comment>
<evidence type="ECO:0000256" key="1">
    <source>
        <dbReference type="ARBA" id="ARBA00000200"/>
    </source>
</evidence>
<dbReference type="CDD" id="cd00554">
    <property type="entry name" value="MECDP_synthase"/>
    <property type="match status" value="1"/>
</dbReference>
<dbReference type="PROSITE" id="PS01350">
    <property type="entry name" value="ISPF"/>
    <property type="match status" value="1"/>
</dbReference>
<proteinExistence type="inferred from homology"/>
<accession>A0ABW5JFN5</accession>
<feature type="site" description="Transition state stabilizer" evidence="7">
    <location>
        <position position="136"/>
    </location>
</feature>
<dbReference type="InterPro" id="IPR036571">
    <property type="entry name" value="MECDP_synthase_sf"/>
</dbReference>
<dbReference type="PANTHER" id="PTHR43181:SF1">
    <property type="entry name" value="2-C-METHYL-D-ERYTHRITOL 2,4-CYCLODIPHOSPHATE SYNTHASE, CHLOROPLASTIC"/>
    <property type="match status" value="1"/>
</dbReference>
<comment type="subunit">
    <text evidence="7">Homotrimer.</text>
</comment>
<feature type="binding site" evidence="7">
    <location>
        <position position="13"/>
    </location>
    <ligand>
        <name>a divalent metal cation</name>
        <dbReference type="ChEBI" id="CHEBI:60240"/>
    </ligand>
</feature>
<dbReference type="PANTHER" id="PTHR43181">
    <property type="entry name" value="2-C-METHYL-D-ERYTHRITOL 2,4-CYCLODIPHOSPHATE SYNTHASE, CHLOROPLASTIC"/>
    <property type="match status" value="1"/>
</dbReference>
<dbReference type="HAMAP" id="MF_00107">
    <property type="entry name" value="IspF"/>
    <property type="match status" value="1"/>
</dbReference>
<gene>
    <name evidence="7 10" type="primary">ispF</name>
    <name evidence="10" type="ORF">ACFSVN_00035</name>
</gene>
<feature type="binding site" evidence="7">
    <location>
        <begin position="135"/>
        <end position="138"/>
    </location>
    <ligand>
        <name>4-CDP-2-C-methyl-D-erythritol 2-phosphate</name>
        <dbReference type="ChEBI" id="CHEBI:57919"/>
    </ligand>
</feature>
<evidence type="ECO:0000256" key="7">
    <source>
        <dbReference type="HAMAP-Rule" id="MF_00107"/>
    </source>
</evidence>
<feature type="binding site" evidence="7">
    <location>
        <position position="45"/>
    </location>
    <ligand>
        <name>a divalent metal cation</name>
        <dbReference type="ChEBI" id="CHEBI:60240"/>
    </ligand>
</feature>
<evidence type="ECO:0000256" key="8">
    <source>
        <dbReference type="RuleBase" id="RU004395"/>
    </source>
</evidence>
<feature type="domain" description="2-C-methyl-D-erythritol 2,4-cyclodiphosphate synthase" evidence="9">
    <location>
        <begin position="4"/>
        <end position="157"/>
    </location>
</feature>
<comment type="caution">
    <text evidence="10">The sequence shown here is derived from an EMBL/GenBank/DDBJ whole genome shotgun (WGS) entry which is preliminary data.</text>
</comment>
<dbReference type="EMBL" id="JBHULI010000001">
    <property type="protein sequence ID" value="MFD2530829.1"/>
    <property type="molecule type" value="Genomic_DNA"/>
</dbReference>
<dbReference type="InterPro" id="IPR020555">
    <property type="entry name" value="MECDP_synthase_CS"/>
</dbReference>
<feature type="binding site" evidence="7">
    <location>
        <begin position="64"/>
        <end position="68"/>
    </location>
    <ligand>
        <name>4-CDP-2-C-methyl-D-erythritol 2-phosphate</name>
        <dbReference type="ChEBI" id="CHEBI:57919"/>
    </ligand>
</feature>
<dbReference type="RefSeq" id="WP_390296715.1">
    <property type="nucleotide sequence ID" value="NZ_JBHULI010000001.1"/>
</dbReference>
<feature type="binding site" evidence="7">
    <location>
        <begin position="59"/>
        <end position="61"/>
    </location>
    <ligand>
        <name>4-CDP-2-C-methyl-D-erythritol 2-phosphate</name>
        <dbReference type="ChEBI" id="CHEBI:57919"/>
    </ligand>
</feature>
<evidence type="ECO:0000313" key="11">
    <source>
        <dbReference type="Proteomes" id="UP001597460"/>
    </source>
</evidence>
<comment type="pathway">
    <text evidence="2 7">Isoprenoid biosynthesis; isopentenyl diphosphate biosynthesis via DXP pathway; isopentenyl diphosphate from 1-deoxy-D-xylulose 5-phosphate: step 4/6.</text>
</comment>
<feature type="binding site" evidence="7">
    <location>
        <position position="11"/>
    </location>
    <ligand>
        <name>a divalent metal cation</name>
        <dbReference type="ChEBI" id="CHEBI:60240"/>
    </ligand>
</feature>
<sequence length="161" mass="17618">MKAIRIGYGYDVHQFHKDRKLILGGVEIPHSKGLLGHSDADVLLHAITDALLGAVALGDIGTLFPDTDESYKDADSRILLKESYDQVKQKGYELVNLDATVIAEQPKLRPYIDTIRKSIAKQLTCPIDDISVKATTSEKMGFAGREEGVIAQAVVLLSKVE</sequence>
<comment type="similarity">
    <text evidence="7 8">Belongs to the IspF family.</text>
</comment>
<evidence type="ECO:0000259" key="9">
    <source>
        <dbReference type="Pfam" id="PF02542"/>
    </source>
</evidence>
<comment type="caution">
    <text evidence="7">Lacks conserved residue(s) required for the propagation of feature annotation.</text>
</comment>
<evidence type="ECO:0000256" key="2">
    <source>
        <dbReference type="ARBA" id="ARBA00004709"/>
    </source>
</evidence>
<keyword evidence="4 7" id="KW-0479">Metal-binding</keyword>
<feature type="binding site" evidence="7">
    <location>
        <position position="142"/>
    </location>
    <ligand>
        <name>4-CDP-2-C-methyl-D-erythritol 2-phosphate</name>
        <dbReference type="ChEBI" id="CHEBI:57919"/>
    </ligand>
</feature>
<name>A0ABW5JFN5_9BACT</name>
<comment type="catalytic activity">
    <reaction evidence="1 7 8">
        <text>4-CDP-2-C-methyl-D-erythritol 2-phosphate = 2-C-methyl-D-erythritol 2,4-cyclic diphosphate + CMP</text>
        <dbReference type="Rhea" id="RHEA:23864"/>
        <dbReference type="ChEBI" id="CHEBI:57919"/>
        <dbReference type="ChEBI" id="CHEBI:58483"/>
        <dbReference type="ChEBI" id="CHEBI:60377"/>
        <dbReference type="EC" id="4.6.1.12"/>
    </reaction>
</comment>
<dbReference type="EC" id="4.6.1.12" evidence="3 7"/>
<evidence type="ECO:0000256" key="3">
    <source>
        <dbReference type="ARBA" id="ARBA00012579"/>
    </source>
</evidence>
<evidence type="ECO:0000256" key="4">
    <source>
        <dbReference type="ARBA" id="ARBA00022723"/>
    </source>
</evidence>
<reference evidence="11" key="1">
    <citation type="journal article" date="2019" name="Int. J. Syst. Evol. Microbiol.">
        <title>The Global Catalogue of Microorganisms (GCM) 10K type strain sequencing project: providing services to taxonomists for standard genome sequencing and annotation.</title>
        <authorList>
            <consortium name="The Broad Institute Genomics Platform"/>
            <consortium name="The Broad Institute Genome Sequencing Center for Infectious Disease"/>
            <person name="Wu L."/>
            <person name="Ma J."/>
        </authorList>
    </citation>
    <scope>NUCLEOTIDE SEQUENCE [LARGE SCALE GENOMIC DNA]</scope>
    <source>
        <strain evidence="11">KCTC 52042</strain>
    </source>
</reference>
<dbReference type="InterPro" id="IPR003526">
    <property type="entry name" value="MECDP_synthase"/>
</dbReference>
<evidence type="ECO:0000256" key="6">
    <source>
        <dbReference type="ARBA" id="ARBA00023239"/>
    </source>
</evidence>
<dbReference type="Gene3D" id="3.30.1330.50">
    <property type="entry name" value="2-C-methyl-D-erythritol 2,4-cyclodiphosphate synthase"/>
    <property type="match status" value="1"/>
</dbReference>
<feature type="binding site" evidence="7">
    <location>
        <position position="145"/>
    </location>
    <ligand>
        <name>4-CDP-2-C-methyl-D-erythritol 2-phosphate</name>
        <dbReference type="ChEBI" id="CHEBI:57919"/>
    </ligand>
</feature>
<dbReference type="SUPFAM" id="SSF69765">
    <property type="entry name" value="IpsF-like"/>
    <property type="match status" value="1"/>
</dbReference>
<feature type="binding site" evidence="7">
    <location>
        <begin position="11"/>
        <end position="13"/>
    </location>
    <ligand>
        <name>4-CDP-2-C-methyl-D-erythritol 2-phosphate</name>
        <dbReference type="ChEBI" id="CHEBI:57919"/>
    </ligand>
</feature>
<dbReference type="Proteomes" id="UP001597460">
    <property type="component" value="Unassembled WGS sequence"/>
</dbReference>
<feature type="site" description="Transition state stabilizer" evidence="7">
    <location>
        <position position="37"/>
    </location>
</feature>
<keyword evidence="6 7" id="KW-0456">Lyase</keyword>
<evidence type="ECO:0000256" key="5">
    <source>
        <dbReference type="ARBA" id="ARBA00023229"/>
    </source>
</evidence>
<evidence type="ECO:0000313" key="10">
    <source>
        <dbReference type="EMBL" id="MFD2530829.1"/>
    </source>
</evidence>
<feature type="binding site" evidence="7">
    <location>
        <begin position="37"/>
        <end position="38"/>
    </location>
    <ligand>
        <name>4-CDP-2-C-methyl-D-erythritol 2-phosphate</name>
        <dbReference type="ChEBI" id="CHEBI:57919"/>
    </ligand>
</feature>
<protein>
    <recommendedName>
        <fullName evidence="3 7">2-C-methyl-D-erythritol 2,4-cyclodiphosphate synthase</fullName>
        <shortName evidence="7">MECDP-synthase</shortName>
        <shortName evidence="7">MECPP-synthase</shortName>
        <shortName evidence="7">MECPS</shortName>
        <ecNumber evidence="3 7">4.6.1.12</ecNumber>
    </recommendedName>
</protein>
<dbReference type="Pfam" id="PF02542">
    <property type="entry name" value="YgbB"/>
    <property type="match status" value="1"/>
</dbReference>
<keyword evidence="5 7" id="KW-0414">Isoprene biosynthesis</keyword>
<dbReference type="NCBIfam" id="TIGR00151">
    <property type="entry name" value="ispF"/>
    <property type="match status" value="1"/>
</dbReference>
<dbReference type="GO" id="GO:0008685">
    <property type="term" value="F:2-C-methyl-D-erythritol 2,4-cyclodiphosphate synthase activity"/>
    <property type="evidence" value="ECO:0007669"/>
    <property type="project" value="UniProtKB-EC"/>
</dbReference>